<evidence type="ECO:0000256" key="9">
    <source>
        <dbReference type="ARBA" id="ARBA00022955"/>
    </source>
</evidence>
<dbReference type="GO" id="GO:0010142">
    <property type="term" value="P:farnesyl diphosphate biosynthetic process, mevalonate pathway"/>
    <property type="evidence" value="ECO:0007669"/>
    <property type="project" value="TreeGrafter"/>
</dbReference>
<name>A0AAV0BJX2_PHAPC</name>
<proteinExistence type="inferred from homology"/>
<dbReference type="GO" id="GO:0005524">
    <property type="term" value="F:ATP binding"/>
    <property type="evidence" value="ECO:0007669"/>
    <property type="project" value="UniProtKB-UniRule"/>
</dbReference>
<keyword evidence="15" id="KW-0689">Ribosomal protein</keyword>
<evidence type="ECO:0000259" key="14">
    <source>
        <dbReference type="Pfam" id="PF00288"/>
    </source>
</evidence>
<evidence type="ECO:0000256" key="1">
    <source>
        <dbReference type="ARBA" id="ARBA00005017"/>
    </source>
</evidence>
<feature type="domain" description="GHMP kinase N-terminal" evidence="14">
    <location>
        <begin position="174"/>
        <end position="238"/>
    </location>
</feature>
<evidence type="ECO:0000256" key="8">
    <source>
        <dbReference type="ARBA" id="ARBA00022840"/>
    </source>
</evidence>
<dbReference type="Pfam" id="PF00288">
    <property type="entry name" value="GHMP_kinases_N"/>
    <property type="match status" value="1"/>
</dbReference>
<keyword evidence="8" id="KW-0067">ATP-binding</keyword>
<keyword evidence="16" id="KW-1185">Reference proteome</keyword>
<dbReference type="InterPro" id="IPR014721">
    <property type="entry name" value="Ribsml_uS5_D2-typ_fold_subgr"/>
</dbReference>
<keyword evidence="9 13" id="KW-0752">Steroid biosynthesis</keyword>
<dbReference type="PANTHER" id="PTHR31814">
    <property type="match status" value="1"/>
</dbReference>
<keyword evidence="6" id="KW-0547">Nucleotide-binding</keyword>
<dbReference type="InterPro" id="IPR020568">
    <property type="entry name" value="Ribosomal_Su5_D2-typ_SF"/>
</dbReference>
<evidence type="ECO:0000256" key="10">
    <source>
        <dbReference type="ARBA" id="ARBA00023098"/>
    </source>
</evidence>
<evidence type="ECO:0000256" key="13">
    <source>
        <dbReference type="PIRNR" id="PIRNR017288"/>
    </source>
</evidence>
<dbReference type="InterPro" id="IPR006204">
    <property type="entry name" value="GHMP_kinase_N_dom"/>
</dbReference>
<evidence type="ECO:0000256" key="3">
    <source>
        <dbReference type="ARBA" id="ARBA00012958"/>
    </source>
</evidence>
<comment type="similarity">
    <text evidence="2 13">Belongs to the GHMP kinase family. Mevalonate kinase subfamily.</text>
</comment>
<accession>A0AAV0BJX2</accession>
<evidence type="ECO:0000256" key="11">
    <source>
        <dbReference type="ARBA" id="ARBA00023221"/>
    </source>
</evidence>
<keyword evidence="4 13" id="KW-0444">Lipid biosynthesis</keyword>
<evidence type="ECO:0000256" key="6">
    <source>
        <dbReference type="ARBA" id="ARBA00022741"/>
    </source>
</evidence>
<evidence type="ECO:0000256" key="7">
    <source>
        <dbReference type="ARBA" id="ARBA00022777"/>
    </source>
</evidence>
<dbReference type="GO" id="GO:0006696">
    <property type="term" value="P:ergosterol biosynthetic process"/>
    <property type="evidence" value="ECO:0007669"/>
    <property type="project" value="TreeGrafter"/>
</dbReference>
<reference evidence="15" key="1">
    <citation type="submission" date="2022-06" db="EMBL/GenBank/DDBJ databases">
        <authorList>
            <consortium name="SYNGENTA / RWTH Aachen University"/>
        </authorList>
    </citation>
    <scope>NUCLEOTIDE SEQUENCE</scope>
</reference>
<keyword evidence="7 13" id="KW-0418">Kinase</keyword>
<dbReference type="EMBL" id="CALTRL010005790">
    <property type="protein sequence ID" value="CAH7686407.1"/>
    <property type="molecule type" value="Genomic_DNA"/>
</dbReference>
<dbReference type="EC" id="2.7.4.2" evidence="3 13"/>
<keyword evidence="15" id="KW-0687">Ribonucleoprotein</keyword>
<keyword evidence="10 13" id="KW-0443">Lipid metabolism</keyword>
<dbReference type="InterPro" id="IPR035102">
    <property type="entry name" value="Phosphomevalonate_kinase"/>
</dbReference>
<dbReference type="Gene3D" id="3.30.230.10">
    <property type="match status" value="1"/>
</dbReference>
<protein>
    <recommendedName>
        <fullName evidence="3 13">Phosphomevalonate kinase</fullName>
        <ecNumber evidence="3 13">2.7.4.2</ecNumber>
    </recommendedName>
</protein>
<sequence>MNSTIVSCPGKVLIAGGYLVLDPAYHGMVVGTSSRFYTVVRSALSEKAEDSSIMITARSPQFRDAEWSYRAELSETNGQGIILTQVGSQDRPTSKNKFIEHSIRESLRLSIALQSEKSKLKSFADECLSKDGAIRTHCLSIDVLADNDFYSQPRGQIDDPVPFNRLNTTLDKVHKTGLGSSSAMVTSLCSAILIHLTPSLDGRLDSTRQIVHNLAQYVHSLAQGKVGSGFDVSAAVWGSHEYRRFSEKCLNGLLSIDGSQITPKILRDAIDPRINLVWNDPMAGPKIERFSIPKFTTLIMADVDGGSHTPSMVGKVLKWRAEEQESANEIWLKISCLNNMLRKTFTRLEELYAHNNSLYMGELFKLAGQPITLPTTKVTSDSVTRESDVRNLFLNSSITMKETRKLMKNMGERSNVPIEPDSQTSLLDECEKIPGVLGSGVPGAGGYDAIWVLVLSPPEGPKTGIEKLLKLWNEWSEASVKSLSPDAWVFGGSDSSETCQTGIQVIDSIHDVRGMGEILKI</sequence>
<keyword evidence="5 13" id="KW-0808">Transferase</keyword>
<dbReference type="AlphaFoldDB" id="A0AAV0BJX2"/>
<dbReference type="PIRSF" id="PIRSF017288">
    <property type="entry name" value="PMK_GHMP_euk"/>
    <property type="match status" value="1"/>
</dbReference>
<dbReference type="GO" id="GO:0005777">
    <property type="term" value="C:peroxisome"/>
    <property type="evidence" value="ECO:0007669"/>
    <property type="project" value="TreeGrafter"/>
</dbReference>
<evidence type="ECO:0000256" key="12">
    <source>
        <dbReference type="ARBA" id="ARBA00029326"/>
    </source>
</evidence>
<evidence type="ECO:0000256" key="2">
    <source>
        <dbReference type="ARBA" id="ARBA00006495"/>
    </source>
</evidence>
<dbReference type="Proteomes" id="UP001153365">
    <property type="component" value="Unassembled WGS sequence"/>
</dbReference>
<dbReference type="PANTHER" id="PTHR31814:SF2">
    <property type="entry name" value="PHOSPHOMEVALONATE KINASE"/>
    <property type="match status" value="1"/>
</dbReference>
<comment type="pathway">
    <text evidence="1 13">Isoprenoid biosynthesis; isopentenyl diphosphate biosynthesis via mevalonate pathway; isopentenyl diphosphate from (R)-mevalonate: step 2/3.</text>
</comment>
<dbReference type="SUPFAM" id="SSF54211">
    <property type="entry name" value="Ribosomal protein S5 domain 2-like"/>
    <property type="match status" value="1"/>
</dbReference>
<organism evidence="15 16">
    <name type="scientific">Phakopsora pachyrhizi</name>
    <name type="common">Asian soybean rust disease fungus</name>
    <dbReference type="NCBI Taxonomy" id="170000"/>
    <lineage>
        <taxon>Eukaryota</taxon>
        <taxon>Fungi</taxon>
        <taxon>Dikarya</taxon>
        <taxon>Basidiomycota</taxon>
        <taxon>Pucciniomycotina</taxon>
        <taxon>Pucciniomycetes</taxon>
        <taxon>Pucciniales</taxon>
        <taxon>Phakopsoraceae</taxon>
        <taxon>Phakopsora</taxon>
    </lineage>
</organism>
<keyword evidence="11 13" id="KW-0753">Steroid metabolism</keyword>
<gene>
    <name evidence="15" type="ORF">PPACK8108_LOCUS21051</name>
</gene>
<evidence type="ECO:0000313" key="15">
    <source>
        <dbReference type="EMBL" id="CAH7686407.1"/>
    </source>
</evidence>
<comment type="catalytic activity">
    <reaction evidence="12">
        <text>(R)-5-phosphomevalonate + ATP = (R)-5-diphosphomevalonate + ADP</text>
        <dbReference type="Rhea" id="RHEA:16341"/>
        <dbReference type="ChEBI" id="CHEBI:30616"/>
        <dbReference type="ChEBI" id="CHEBI:57557"/>
        <dbReference type="ChEBI" id="CHEBI:58146"/>
        <dbReference type="ChEBI" id="CHEBI:456216"/>
        <dbReference type="EC" id="2.7.4.2"/>
    </reaction>
    <physiologicalReaction direction="left-to-right" evidence="12">
        <dbReference type="Rhea" id="RHEA:16342"/>
    </physiologicalReaction>
</comment>
<comment type="caution">
    <text evidence="15">The sequence shown here is derived from an EMBL/GenBank/DDBJ whole genome shotgun (WGS) entry which is preliminary data.</text>
</comment>
<evidence type="ECO:0000256" key="4">
    <source>
        <dbReference type="ARBA" id="ARBA00022516"/>
    </source>
</evidence>
<dbReference type="InterPro" id="IPR016005">
    <property type="entry name" value="Erg8"/>
</dbReference>
<dbReference type="GO" id="GO:0019287">
    <property type="term" value="P:isopentenyl diphosphate biosynthetic process, mevalonate pathway"/>
    <property type="evidence" value="ECO:0007669"/>
    <property type="project" value="UniProtKB-UniRule"/>
</dbReference>
<evidence type="ECO:0000256" key="5">
    <source>
        <dbReference type="ARBA" id="ARBA00022679"/>
    </source>
</evidence>
<evidence type="ECO:0000313" key="16">
    <source>
        <dbReference type="Proteomes" id="UP001153365"/>
    </source>
</evidence>
<dbReference type="GO" id="GO:0004631">
    <property type="term" value="F:phosphomevalonate kinase activity"/>
    <property type="evidence" value="ECO:0007669"/>
    <property type="project" value="UniProtKB-UniRule"/>
</dbReference>
<dbReference type="GO" id="GO:0005840">
    <property type="term" value="C:ribosome"/>
    <property type="evidence" value="ECO:0007669"/>
    <property type="project" value="UniProtKB-KW"/>
</dbReference>